<feature type="chain" id="PRO_5022680927" evidence="1">
    <location>
        <begin position="20"/>
        <end position="495"/>
    </location>
</feature>
<evidence type="ECO:0000313" key="4">
    <source>
        <dbReference type="Proteomes" id="UP000323824"/>
    </source>
</evidence>
<feature type="domain" description="LysM" evidence="2">
    <location>
        <begin position="436"/>
        <end position="491"/>
    </location>
</feature>
<name>A0A5C1QD11_9SPIO</name>
<dbReference type="PROSITE" id="PS51782">
    <property type="entry name" value="LYSM"/>
    <property type="match status" value="1"/>
</dbReference>
<feature type="signal peptide" evidence="1">
    <location>
        <begin position="1"/>
        <end position="19"/>
    </location>
</feature>
<dbReference type="Gene3D" id="3.10.350.10">
    <property type="entry name" value="LysM domain"/>
    <property type="match status" value="1"/>
</dbReference>
<organism evidence="3 4">
    <name type="scientific">Thiospirochaeta perfilievii</name>
    <dbReference type="NCBI Taxonomy" id="252967"/>
    <lineage>
        <taxon>Bacteria</taxon>
        <taxon>Pseudomonadati</taxon>
        <taxon>Spirochaetota</taxon>
        <taxon>Spirochaetia</taxon>
        <taxon>Spirochaetales</taxon>
        <taxon>Spirochaetaceae</taxon>
        <taxon>Thiospirochaeta</taxon>
    </lineage>
</organism>
<proteinExistence type="predicted"/>
<dbReference type="PANTHER" id="PTHR34700">
    <property type="entry name" value="POTASSIUM BINDING PROTEIN KBP"/>
    <property type="match status" value="1"/>
</dbReference>
<dbReference type="OrthoDB" id="370541at2"/>
<dbReference type="KEGG" id="sper:EW093_12245"/>
<evidence type="ECO:0000256" key="1">
    <source>
        <dbReference type="SAM" id="SignalP"/>
    </source>
</evidence>
<dbReference type="PANTHER" id="PTHR34700:SF4">
    <property type="entry name" value="PHAGE-LIKE ELEMENT PBSX PROTEIN XKDP"/>
    <property type="match status" value="1"/>
</dbReference>
<keyword evidence="4" id="KW-1185">Reference proteome</keyword>
<keyword evidence="1" id="KW-0732">Signal</keyword>
<reference evidence="3 4" key="2">
    <citation type="submission" date="2019-09" db="EMBL/GenBank/DDBJ databases">
        <title>Complete Genome Sequence and Methylome Analysis of free living Spirochaetas.</title>
        <authorList>
            <person name="Leshcheva N."/>
            <person name="Mikheeva N."/>
        </authorList>
    </citation>
    <scope>NUCLEOTIDE SEQUENCE [LARGE SCALE GENOMIC DNA]</scope>
    <source>
        <strain evidence="3 4">P</strain>
    </source>
</reference>
<dbReference type="InterPro" id="IPR036779">
    <property type="entry name" value="LysM_dom_sf"/>
</dbReference>
<accession>A0A5C1QD11</accession>
<reference evidence="3 4" key="1">
    <citation type="submission" date="2019-02" db="EMBL/GenBank/DDBJ databases">
        <authorList>
            <person name="Fomenkov A."/>
            <person name="Dubinina G."/>
            <person name="Grabovich M."/>
            <person name="Vincze T."/>
            <person name="Roberts R.J."/>
        </authorList>
    </citation>
    <scope>NUCLEOTIDE SEQUENCE [LARGE SCALE GENOMIC DNA]</scope>
    <source>
        <strain evidence="3 4">P</strain>
    </source>
</reference>
<gene>
    <name evidence="3" type="ORF">EW093_12245</name>
</gene>
<dbReference type="InterPro" id="IPR052196">
    <property type="entry name" value="Bact_Kbp"/>
</dbReference>
<dbReference type="PROSITE" id="PS51257">
    <property type="entry name" value="PROKAR_LIPOPROTEIN"/>
    <property type="match status" value="1"/>
</dbReference>
<evidence type="ECO:0000259" key="2">
    <source>
        <dbReference type="PROSITE" id="PS51782"/>
    </source>
</evidence>
<dbReference type="RefSeq" id="WP_149568689.1">
    <property type="nucleotide sequence ID" value="NZ_CP035807.1"/>
</dbReference>
<dbReference type="Proteomes" id="UP000323824">
    <property type="component" value="Chromosome"/>
</dbReference>
<protein>
    <submittedName>
        <fullName evidence="3">LysM peptidoglycan-binding domain-containing protein</fullName>
    </submittedName>
</protein>
<dbReference type="InterPro" id="IPR018392">
    <property type="entry name" value="LysM"/>
</dbReference>
<dbReference type="EMBL" id="CP035807">
    <property type="protein sequence ID" value="QEN05451.1"/>
    <property type="molecule type" value="Genomic_DNA"/>
</dbReference>
<dbReference type="AlphaFoldDB" id="A0A5C1QD11"/>
<sequence length="495" mass="56491">MTKLKFTIVLLSIFIISCASTPEVVEEPTQEEVIVEPEVEEVIQEEEIIEVAPEPVIEEKVVIEEEPIIEEEVEPVYIPEPLDETLLAKAKKEIFKAEEARAKTYFPGRLNDLKKKLAKATELKESDPDQSRVLLNEISSESLALIEDSLEALKVACINILNSQSEKLLKIKADKYTPKEFLLSQSQKDESIKAFEEGDFTKSLAIYRVAYTSMSNLYNSLSTNMGYIDNLLRIINNYRVEAKTIDVEKWAPTEYNLAVDSYITAQNLLYNEYDAVNGEAALRETLFLAKKAIEQARINIDVAKTDQEILELMNQLESASTLTVLDREDNIISPEEWTGEVKLKEKPIEAKVEKEETSGLTPIDLEKNVDVEFPVIEGETGVLGIQETRRTLLAEAKELWQLGIEARNSGDLVKAGEYLAKSKVYLDEYKSMAVDYIYTVVLNPEKRDCLWRIAEKEEFYGDPLLWQNIWERNKKLIQDPDLIYPGWKLIIPPLN</sequence>
<evidence type="ECO:0000313" key="3">
    <source>
        <dbReference type="EMBL" id="QEN05451.1"/>
    </source>
</evidence>